<evidence type="ECO:0000256" key="9">
    <source>
        <dbReference type="SAM" id="MobiDB-lite"/>
    </source>
</evidence>
<feature type="region of interest" description="Disordered" evidence="9">
    <location>
        <begin position="277"/>
        <end position="305"/>
    </location>
</feature>
<dbReference type="GO" id="GO:0000049">
    <property type="term" value="F:tRNA binding"/>
    <property type="evidence" value="ECO:0007669"/>
    <property type="project" value="TreeGrafter"/>
</dbReference>
<evidence type="ECO:0000313" key="11">
    <source>
        <dbReference type="EMBL" id="KAF7294270.1"/>
    </source>
</evidence>
<keyword evidence="5" id="KW-0949">S-adenosyl-L-methionine</keyword>
<dbReference type="InterPro" id="IPR028564">
    <property type="entry name" value="MT_TRM10-typ"/>
</dbReference>
<name>A0A8H6S8Q2_MYCCL</name>
<dbReference type="GO" id="GO:0005634">
    <property type="term" value="C:nucleus"/>
    <property type="evidence" value="ECO:0007669"/>
    <property type="project" value="TreeGrafter"/>
</dbReference>
<dbReference type="GO" id="GO:0002939">
    <property type="term" value="P:tRNA N1-guanine methylation"/>
    <property type="evidence" value="ECO:0007669"/>
    <property type="project" value="TreeGrafter"/>
</dbReference>
<dbReference type="InterPro" id="IPR007356">
    <property type="entry name" value="tRNA_m1G_MeTrfase_euk"/>
</dbReference>
<feature type="domain" description="SAM-dependent MTase TRM10-type" evidence="10">
    <location>
        <begin position="82"/>
        <end position="279"/>
    </location>
</feature>
<dbReference type="EC" id="2.1.1.221" evidence="1"/>
<evidence type="ECO:0000313" key="12">
    <source>
        <dbReference type="Proteomes" id="UP000613580"/>
    </source>
</evidence>
<dbReference type="Proteomes" id="UP000613580">
    <property type="component" value="Unassembled WGS sequence"/>
</dbReference>
<keyword evidence="12" id="KW-1185">Reference proteome</keyword>
<dbReference type="GO" id="GO:0052905">
    <property type="term" value="F:tRNA (guanosine(9)-N1)-methyltransferase activity"/>
    <property type="evidence" value="ECO:0007669"/>
    <property type="project" value="UniProtKB-EC"/>
</dbReference>
<evidence type="ECO:0000256" key="1">
    <source>
        <dbReference type="ARBA" id="ARBA00012797"/>
    </source>
</evidence>
<dbReference type="OrthoDB" id="278300at2759"/>
<dbReference type="PANTHER" id="PTHR13563:SF13">
    <property type="entry name" value="TRNA METHYLTRANSFERASE 10 HOMOLOG A"/>
    <property type="match status" value="1"/>
</dbReference>
<feature type="compositionally biased region" description="Basic and acidic residues" evidence="9">
    <location>
        <begin position="40"/>
        <end position="72"/>
    </location>
</feature>
<dbReference type="PANTHER" id="PTHR13563">
    <property type="entry name" value="TRNA (GUANINE-9-) METHYLTRANSFERASE"/>
    <property type="match status" value="1"/>
</dbReference>
<evidence type="ECO:0000256" key="8">
    <source>
        <dbReference type="ARBA" id="ARBA00048434"/>
    </source>
</evidence>
<dbReference type="PROSITE" id="PS51675">
    <property type="entry name" value="SAM_MT_TRM10"/>
    <property type="match status" value="1"/>
</dbReference>
<evidence type="ECO:0000259" key="10">
    <source>
        <dbReference type="PROSITE" id="PS51675"/>
    </source>
</evidence>
<protein>
    <recommendedName>
        <fullName evidence="2">tRNA (guanine(9)-N1)-methyltransferase</fullName>
        <ecNumber evidence="1">2.1.1.221</ecNumber>
    </recommendedName>
    <alternativeName>
        <fullName evidence="7">tRNA methyltransferase 10</fullName>
    </alternativeName>
    <alternativeName>
        <fullName evidence="6">tRNA(m1G9)-methyltransferase</fullName>
    </alternativeName>
</protein>
<proteinExistence type="predicted"/>
<evidence type="ECO:0000256" key="7">
    <source>
        <dbReference type="ARBA" id="ARBA00032166"/>
    </source>
</evidence>
<keyword evidence="4" id="KW-0808">Transferase</keyword>
<dbReference type="EMBL" id="JACAZE010000019">
    <property type="protein sequence ID" value="KAF7294270.1"/>
    <property type="molecule type" value="Genomic_DNA"/>
</dbReference>
<dbReference type="AlphaFoldDB" id="A0A8H6S8Q2"/>
<dbReference type="Gene3D" id="3.40.1280.30">
    <property type="match status" value="1"/>
</dbReference>
<gene>
    <name evidence="11" type="ORF">HMN09_01155600</name>
</gene>
<reference evidence="11" key="1">
    <citation type="submission" date="2020-05" db="EMBL/GenBank/DDBJ databases">
        <title>Mycena genomes resolve the evolution of fungal bioluminescence.</title>
        <authorList>
            <person name="Tsai I.J."/>
        </authorList>
    </citation>
    <scope>NUCLEOTIDE SEQUENCE</scope>
    <source>
        <strain evidence="11">110903Hualien_Pintung</strain>
    </source>
</reference>
<comment type="catalytic activity">
    <reaction evidence="8">
        <text>guanosine(9) in tRNA + S-adenosyl-L-methionine = N(1)-methylguanosine(9) in tRNA + S-adenosyl-L-homocysteine + H(+)</text>
        <dbReference type="Rhea" id="RHEA:43156"/>
        <dbReference type="Rhea" id="RHEA-COMP:10367"/>
        <dbReference type="Rhea" id="RHEA-COMP:10368"/>
        <dbReference type="ChEBI" id="CHEBI:15378"/>
        <dbReference type="ChEBI" id="CHEBI:57856"/>
        <dbReference type="ChEBI" id="CHEBI:59789"/>
        <dbReference type="ChEBI" id="CHEBI:73542"/>
        <dbReference type="ChEBI" id="CHEBI:74269"/>
        <dbReference type="EC" id="2.1.1.221"/>
    </reaction>
</comment>
<accession>A0A8H6S8Q2</accession>
<evidence type="ECO:0000256" key="2">
    <source>
        <dbReference type="ARBA" id="ARBA00020451"/>
    </source>
</evidence>
<keyword evidence="3" id="KW-0489">Methyltransferase</keyword>
<feature type="region of interest" description="Disordered" evidence="9">
    <location>
        <begin position="1"/>
        <end position="96"/>
    </location>
</feature>
<evidence type="ECO:0000256" key="6">
    <source>
        <dbReference type="ARBA" id="ARBA00031792"/>
    </source>
</evidence>
<evidence type="ECO:0000256" key="3">
    <source>
        <dbReference type="ARBA" id="ARBA00022603"/>
    </source>
</evidence>
<sequence>MSDVDEPSVAIDAHDDAPTVSDSASAVPMTKSAMKKAARRERIAALRPERRAREKEARKAKKREREERRAAGELDDEDDAPKPKKQRTGPPFGGRVVVDLGFDKDMTEKEVQSLSSQLAYTYSANRNAGYQFKLLFTRLDGKTEARLQGINNAAHTRWKNSEWWSEDYDKLWATDPEVKPTVVYLTADSEEELSELKPEETYIIGGICDHNRLKNATLDKATQGGVRTARLPIGRYLADMKTRKVLTVNQTFEILVNWVDSRDWETAFHTVIPKRKFEENGRKHKNKGKAEEPVAQPQEDEEPQVVMMRIEELEEQS</sequence>
<evidence type="ECO:0000256" key="4">
    <source>
        <dbReference type="ARBA" id="ARBA00022679"/>
    </source>
</evidence>
<dbReference type="InterPro" id="IPR038459">
    <property type="entry name" value="MT_TRM10-typ_sf"/>
</dbReference>
<organism evidence="11 12">
    <name type="scientific">Mycena chlorophos</name>
    <name type="common">Agaric fungus</name>
    <name type="synonym">Agaricus chlorophos</name>
    <dbReference type="NCBI Taxonomy" id="658473"/>
    <lineage>
        <taxon>Eukaryota</taxon>
        <taxon>Fungi</taxon>
        <taxon>Dikarya</taxon>
        <taxon>Basidiomycota</taxon>
        <taxon>Agaricomycotina</taxon>
        <taxon>Agaricomycetes</taxon>
        <taxon>Agaricomycetidae</taxon>
        <taxon>Agaricales</taxon>
        <taxon>Marasmiineae</taxon>
        <taxon>Mycenaceae</taxon>
        <taxon>Mycena</taxon>
    </lineage>
</organism>
<dbReference type="CDD" id="cd18089">
    <property type="entry name" value="SPOUT_Trm10-like"/>
    <property type="match status" value="1"/>
</dbReference>
<evidence type="ECO:0000256" key="5">
    <source>
        <dbReference type="ARBA" id="ARBA00022691"/>
    </source>
</evidence>
<comment type="caution">
    <text evidence="11">The sequence shown here is derived from an EMBL/GenBank/DDBJ whole genome shotgun (WGS) entry which is preliminary data.</text>
</comment>